<dbReference type="InterPro" id="IPR046348">
    <property type="entry name" value="SIS_dom_sf"/>
</dbReference>
<dbReference type="GO" id="GO:0097367">
    <property type="term" value="F:carbohydrate derivative binding"/>
    <property type="evidence" value="ECO:0007669"/>
    <property type="project" value="InterPro"/>
</dbReference>
<keyword evidence="1" id="KW-0805">Transcription regulation</keyword>
<dbReference type="Pfam" id="PF01380">
    <property type="entry name" value="SIS"/>
    <property type="match status" value="1"/>
</dbReference>
<protein>
    <submittedName>
        <fullName evidence="6">Sugar isomerase</fullName>
    </submittedName>
</protein>
<evidence type="ECO:0000313" key="7">
    <source>
        <dbReference type="Proteomes" id="UP000605670"/>
    </source>
</evidence>
<reference evidence="6" key="2">
    <citation type="submission" date="2020-09" db="EMBL/GenBank/DDBJ databases">
        <authorList>
            <person name="Sun Q."/>
            <person name="Zhou Y."/>
        </authorList>
    </citation>
    <scope>NUCLEOTIDE SEQUENCE</scope>
    <source>
        <strain evidence="6">CGMCC 1.12160</strain>
    </source>
</reference>
<dbReference type="PANTHER" id="PTHR30514">
    <property type="entry name" value="GLUCOKINASE"/>
    <property type="match status" value="1"/>
</dbReference>
<organism evidence="6 7">
    <name type="scientific">Ornithinimicrobium tianjinense</name>
    <dbReference type="NCBI Taxonomy" id="1195761"/>
    <lineage>
        <taxon>Bacteria</taxon>
        <taxon>Bacillati</taxon>
        <taxon>Actinomycetota</taxon>
        <taxon>Actinomycetes</taxon>
        <taxon>Micrococcales</taxon>
        <taxon>Ornithinimicrobiaceae</taxon>
        <taxon>Ornithinimicrobium</taxon>
    </lineage>
</organism>
<sequence>MSEPTVATLIRETMGDLPAAERKAARALLSAYPVAGLETVAALAQRAGVSAPTVVRFVSRLGFSGYPAFQRSLMREVHAQLGSPLQQYPSKGHVAAGEDLLPYVVRAFASSLQTSFDEVPQSEFERAVDLLCDPQHRVHVVGGRFSHVLADYLVSHLQLLRPGVHSVPGDEFSRVALVGGAGRDDLLVVFDYRRYDPATVRLATQAARAGAQVLLLTDPWLSPVSEVATAVLPTHVESPSPFDSLVPAFALVEALVAGITEQLGETGRARVERLEQVREELDPHTPSALAPPD</sequence>
<dbReference type="InterPro" id="IPR035472">
    <property type="entry name" value="RpiR-like_SIS"/>
</dbReference>
<feature type="domain" description="SIS" evidence="5">
    <location>
        <begin position="127"/>
        <end position="265"/>
    </location>
</feature>
<dbReference type="PROSITE" id="PS51071">
    <property type="entry name" value="HTH_RPIR"/>
    <property type="match status" value="1"/>
</dbReference>
<evidence type="ECO:0000259" key="5">
    <source>
        <dbReference type="PROSITE" id="PS51464"/>
    </source>
</evidence>
<reference evidence="6" key="1">
    <citation type="journal article" date="2014" name="Int. J. Syst. Evol. Microbiol.">
        <title>Complete genome sequence of Corynebacterium casei LMG S-19264T (=DSM 44701T), isolated from a smear-ripened cheese.</title>
        <authorList>
            <consortium name="US DOE Joint Genome Institute (JGI-PGF)"/>
            <person name="Walter F."/>
            <person name="Albersmeier A."/>
            <person name="Kalinowski J."/>
            <person name="Ruckert C."/>
        </authorList>
    </citation>
    <scope>NUCLEOTIDE SEQUENCE</scope>
    <source>
        <strain evidence="6">CGMCC 1.12160</strain>
    </source>
</reference>
<dbReference type="GO" id="GO:0016853">
    <property type="term" value="F:isomerase activity"/>
    <property type="evidence" value="ECO:0007669"/>
    <property type="project" value="UniProtKB-KW"/>
</dbReference>
<dbReference type="EMBL" id="BMEM01000005">
    <property type="protein sequence ID" value="GGF58676.1"/>
    <property type="molecule type" value="Genomic_DNA"/>
</dbReference>
<evidence type="ECO:0000256" key="1">
    <source>
        <dbReference type="ARBA" id="ARBA00023015"/>
    </source>
</evidence>
<name>A0A917FAY9_9MICO</name>
<dbReference type="AlphaFoldDB" id="A0A917FAY9"/>
<dbReference type="SUPFAM" id="SSF46689">
    <property type="entry name" value="Homeodomain-like"/>
    <property type="match status" value="1"/>
</dbReference>
<accession>A0A917FAY9</accession>
<dbReference type="InterPro" id="IPR009057">
    <property type="entry name" value="Homeodomain-like_sf"/>
</dbReference>
<evidence type="ECO:0000256" key="2">
    <source>
        <dbReference type="ARBA" id="ARBA00023125"/>
    </source>
</evidence>
<comment type="caution">
    <text evidence="6">The sequence shown here is derived from an EMBL/GenBank/DDBJ whole genome shotgun (WGS) entry which is preliminary data.</text>
</comment>
<feature type="domain" description="HTH rpiR-type" evidence="4">
    <location>
        <begin position="4"/>
        <end position="80"/>
    </location>
</feature>
<keyword evidence="6" id="KW-0413">Isomerase</keyword>
<dbReference type="InterPro" id="IPR000281">
    <property type="entry name" value="HTH_RpiR"/>
</dbReference>
<proteinExistence type="predicted"/>
<dbReference type="Pfam" id="PF01418">
    <property type="entry name" value="HTH_6"/>
    <property type="match status" value="1"/>
</dbReference>
<dbReference type="CDD" id="cd05013">
    <property type="entry name" value="SIS_RpiR"/>
    <property type="match status" value="1"/>
</dbReference>
<keyword evidence="2" id="KW-0238">DNA-binding</keyword>
<dbReference type="PROSITE" id="PS51464">
    <property type="entry name" value="SIS"/>
    <property type="match status" value="1"/>
</dbReference>
<dbReference type="SUPFAM" id="SSF53697">
    <property type="entry name" value="SIS domain"/>
    <property type="match status" value="1"/>
</dbReference>
<dbReference type="InterPro" id="IPR001347">
    <property type="entry name" value="SIS_dom"/>
</dbReference>
<dbReference type="InterPro" id="IPR036388">
    <property type="entry name" value="WH-like_DNA-bd_sf"/>
</dbReference>
<evidence type="ECO:0000256" key="3">
    <source>
        <dbReference type="ARBA" id="ARBA00023163"/>
    </source>
</evidence>
<dbReference type="GO" id="GO:1901135">
    <property type="term" value="P:carbohydrate derivative metabolic process"/>
    <property type="evidence" value="ECO:0007669"/>
    <property type="project" value="InterPro"/>
</dbReference>
<dbReference type="GO" id="GO:0003677">
    <property type="term" value="F:DNA binding"/>
    <property type="evidence" value="ECO:0007669"/>
    <property type="project" value="UniProtKB-KW"/>
</dbReference>
<dbReference type="GO" id="GO:0003700">
    <property type="term" value="F:DNA-binding transcription factor activity"/>
    <property type="evidence" value="ECO:0007669"/>
    <property type="project" value="InterPro"/>
</dbReference>
<evidence type="ECO:0000259" key="4">
    <source>
        <dbReference type="PROSITE" id="PS51071"/>
    </source>
</evidence>
<evidence type="ECO:0000313" key="6">
    <source>
        <dbReference type="EMBL" id="GGF58676.1"/>
    </source>
</evidence>
<dbReference type="Gene3D" id="1.10.10.10">
    <property type="entry name" value="Winged helix-like DNA-binding domain superfamily/Winged helix DNA-binding domain"/>
    <property type="match status" value="1"/>
</dbReference>
<dbReference type="RefSeq" id="WP_188431867.1">
    <property type="nucleotide sequence ID" value="NZ_BAABKH010000006.1"/>
</dbReference>
<keyword evidence="3" id="KW-0804">Transcription</keyword>
<dbReference type="Gene3D" id="3.40.50.10490">
    <property type="entry name" value="Glucose-6-phosphate isomerase like protein, domain 1"/>
    <property type="match status" value="1"/>
</dbReference>
<dbReference type="InterPro" id="IPR047640">
    <property type="entry name" value="RpiR-like"/>
</dbReference>
<keyword evidence="7" id="KW-1185">Reference proteome</keyword>
<dbReference type="Proteomes" id="UP000605670">
    <property type="component" value="Unassembled WGS sequence"/>
</dbReference>
<gene>
    <name evidence="6" type="ORF">GCM10011366_28130</name>
</gene>
<dbReference type="PANTHER" id="PTHR30514:SF18">
    <property type="entry name" value="RPIR-FAMILY TRANSCRIPTIONAL REGULATOR"/>
    <property type="match status" value="1"/>
</dbReference>